<proteinExistence type="predicted"/>
<name>A0A381PH04_9ZZZZ</name>
<dbReference type="AlphaFoldDB" id="A0A381PH04"/>
<evidence type="ECO:0000313" key="1">
    <source>
        <dbReference type="EMBL" id="SUZ66281.1"/>
    </source>
</evidence>
<reference evidence="1" key="1">
    <citation type="submission" date="2018-05" db="EMBL/GenBank/DDBJ databases">
        <authorList>
            <person name="Lanie J.A."/>
            <person name="Ng W.-L."/>
            <person name="Kazmierczak K.M."/>
            <person name="Andrzejewski T.M."/>
            <person name="Davidsen T.M."/>
            <person name="Wayne K.J."/>
            <person name="Tettelin H."/>
            <person name="Glass J.I."/>
            <person name="Rusch D."/>
            <person name="Podicherti R."/>
            <person name="Tsui H.-C.T."/>
            <person name="Winkler M.E."/>
        </authorList>
    </citation>
    <scope>NUCLEOTIDE SEQUENCE</scope>
</reference>
<accession>A0A381PH04</accession>
<dbReference type="AntiFam" id="ANF00041">
    <property type="entry name" value="Antisense to RNaseP"/>
</dbReference>
<sequence length="87" mass="9324">MLGFTIRLISYTPLFGLAPGGVYLAAKCHHSRGALLPHHFTLTSKAGGIFSVALSMGSHPPGVTWHPIRRSPDFPLKTSIMKNTAIA</sequence>
<dbReference type="AntiFam" id="ANF00044">
    <property type="entry name" value="Antisense to RNaseP"/>
</dbReference>
<dbReference type="EMBL" id="UINC01000980">
    <property type="protein sequence ID" value="SUZ66281.1"/>
    <property type="molecule type" value="Genomic_DNA"/>
</dbReference>
<protein>
    <submittedName>
        <fullName evidence="1">Uncharacterized protein</fullName>
    </submittedName>
</protein>
<dbReference type="AntiFam" id="ANF00045">
    <property type="entry name" value="Antisense to RNaseP"/>
</dbReference>
<gene>
    <name evidence="1" type="ORF">METZ01_LOCUS19135</name>
</gene>
<organism evidence="1">
    <name type="scientific">marine metagenome</name>
    <dbReference type="NCBI Taxonomy" id="408172"/>
    <lineage>
        <taxon>unclassified sequences</taxon>
        <taxon>metagenomes</taxon>
        <taxon>ecological metagenomes</taxon>
    </lineage>
</organism>